<dbReference type="OrthoDB" id="2187939at2759"/>
<evidence type="ECO:0000313" key="2">
    <source>
        <dbReference type="EMBL" id="EIJ89368.1"/>
    </source>
</evidence>
<dbReference type="AlphaFoldDB" id="I3EJH1"/>
<dbReference type="HOGENOM" id="CLU_1750169_0_0_1"/>
<reference evidence="2" key="1">
    <citation type="submission" date="2011-01" db="EMBL/GenBank/DDBJ databases">
        <title>The Genome Sequence of Nematocida parisii strain ERTm3.</title>
        <authorList>
            <consortium name="The Broad Institute Genome Sequencing Platform"/>
            <consortium name="The Broad Institute Genome Sequencing Center for Infectious Disease"/>
            <person name="Cuomo C."/>
            <person name="Troemel E."/>
            <person name="Young S.K."/>
            <person name="Zeng Q."/>
            <person name="Gargeya S."/>
            <person name="Fitzgerald M."/>
            <person name="Haas B."/>
            <person name="Abouelleil A."/>
            <person name="Alvarado L."/>
            <person name="Arachchi H.M."/>
            <person name="Berlin A."/>
            <person name="Chapman S.B."/>
            <person name="Gearin G."/>
            <person name="Goldberg J."/>
            <person name="Griggs A."/>
            <person name="Gujja S."/>
            <person name="Hansen M."/>
            <person name="Heiman D."/>
            <person name="Howarth C."/>
            <person name="Larimer J."/>
            <person name="Lui A."/>
            <person name="MacDonald P.J.P."/>
            <person name="McCowen C."/>
            <person name="Montmayeur A."/>
            <person name="Murphy C."/>
            <person name="Neiman D."/>
            <person name="Pearson M."/>
            <person name="Priest M."/>
            <person name="Roberts A."/>
            <person name="Saif S."/>
            <person name="Shea T."/>
            <person name="Sisk P."/>
            <person name="Stolte C."/>
            <person name="Sykes S."/>
            <person name="Wortman J."/>
            <person name="Nusbaum C."/>
            <person name="Birren B."/>
        </authorList>
    </citation>
    <scope>NUCLEOTIDE SEQUENCE</scope>
    <source>
        <strain evidence="2">ERTm3</strain>
    </source>
</reference>
<evidence type="ECO:0000313" key="3">
    <source>
        <dbReference type="Proteomes" id="UP000002872"/>
    </source>
</evidence>
<dbReference type="Proteomes" id="UP000002872">
    <property type="component" value="Unassembled WGS sequence"/>
</dbReference>
<keyword evidence="3" id="KW-1185">Reference proteome</keyword>
<organism evidence="2 3">
    <name type="scientific">Nematocida parisii (strain ERTm3)</name>
    <name type="common">Nematode killer fungus</name>
    <dbReference type="NCBI Taxonomy" id="935791"/>
    <lineage>
        <taxon>Eukaryota</taxon>
        <taxon>Fungi</taxon>
        <taxon>Fungi incertae sedis</taxon>
        <taxon>Microsporidia</taxon>
        <taxon>Nematocida</taxon>
    </lineage>
</organism>
<sequence>MRQEETPASILSEIKKEVLTNAVYYIDSKYHEITKRNQLKRDKHRKAQNALESVNNELNMVIKRIKEADVEINKLKERMSVERVEGTIDLKLLLERIVENSNNLHSQKIITPSFYNHNVIYSVNFVNAEMCSITQNKIDILDRVKNSYR</sequence>
<evidence type="ECO:0000256" key="1">
    <source>
        <dbReference type="SAM" id="Coils"/>
    </source>
</evidence>
<dbReference type="EMBL" id="GL870876">
    <property type="protein sequence ID" value="EIJ89368.1"/>
    <property type="molecule type" value="Genomic_DNA"/>
</dbReference>
<dbReference type="InParanoid" id="I3EJH1"/>
<dbReference type="VEuPathDB" id="MicrosporidiaDB:NEQG_00138"/>
<dbReference type="OMA" id="AEMCSIT"/>
<keyword evidence="1" id="KW-0175">Coiled coil</keyword>
<feature type="coiled-coil region" evidence="1">
    <location>
        <begin position="37"/>
        <end position="85"/>
    </location>
</feature>
<gene>
    <name evidence="2" type="ORF">NEQG_00138</name>
</gene>
<accession>I3EJH1</accession>
<name>I3EJH1_NEMP3</name>
<protein>
    <submittedName>
        <fullName evidence="2">Uncharacterized protein</fullName>
    </submittedName>
</protein>
<proteinExistence type="predicted"/>